<feature type="region of interest" description="Disordered" evidence="1">
    <location>
        <begin position="54"/>
        <end position="145"/>
    </location>
</feature>
<dbReference type="OrthoDB" id="485007at2"/>
<feature type="domain" description="DUF4232" evidence="2">
    <location>
        <begin position="144"/>
        <end position="272"/>
    </location>
</feature>
<feature type="region of interest" description="Disordered" evidence="1">
    <location>
        <begin position="1"/>
        <end position="29"/>
    </location>
</feature>
<name>A0A3A9YTK2_9ACTN</name>
<feature type="compositionally biased region" description="Low complexity" evidence="1">
    <location>
        <begin position="260"/>
        <end position="278"/>
    </location>
</feature>
<reference evidence="3 4" key="1">
    <citation type="journal article" date="2014" name="Int. J. Syst. Evol. Microbiol.">
        <title>Streptomyces hoynatensis sp. nov., isolated from deep marine sediment.</title>
        <authorList>
            <person name="Veyisoglu A."/>
            <person name="Sahin N."/>
        </authorList>
    </citation>
    <scope>NUCLEOTIDE SEQUENCE [LARGE SCALE GENOMIC DNA]</scope>
    <source>
        <strain evidence="3 4">KCTC 29097</strain>
    </source>
</reference>
<feature type="region of interest" description="Disordered" evidence="1">
    <location>
        <begin position="250"/>
        <end position="278"/>
    </location>
</feature>
<dbReference type="Pfam" id="PF14016">
    <property type="entry name" value="DUF4232"/>
    <property type="match status" value="1"/>
</dbReference>
<dbReference type="AlphaFoldDB" id="A0A3A9YTK2"/>
<organism evidence="3 4">
    <name type="scientific">Streptomyces hoynatensis</name>
    <dbReference type="NCBI Taxonomy" id="1141874"/>
    <lineage>
        <taxon>Bacteria</taxon>
        <taxon>Bacillati</taxon>
        <taxon>Actinomycetota</taxon>
        <taxon>Actinomycetes</taxon>
        <taxon>Kitasatosporales</taxon>
        <taxon>Streptomycetaceae</taxon>
        <taxon>Streptomyces</taxon>
    </lineage>
</organism>
<evidence type="ECO:0000259" key="2">
    <source>
        <dbReference type="Pfam" id="PF14016"/>
    </source>
</evidence>
<feature type="compositionally biased region" description="Gly residues" evidence="1">
    <location>
        <begin position="130"/>
        <end position="140"/>
    </location>
</feature>
<evidence type="ECO:0000256" key="1">
    <source>
        <dbReference type="SAM" id="MobiDB-lite"/>
    </source>
</evidence>
<feature type="compositionally biased region" description="Gly residues" evidence="1">
    <location>
        <begin position="105"/>
        <end position="119"/>
    </location>
</feature>
<dbReference type="EMBL" id="RBAL01000014">
    <property type="protein sequence ID" value="RKN39290.1"/>
    <property type="molecule type" value="Genomic_DNA"/>
</dbReference>
<sequence>MVNFHGGEAAQGIGGAPVAHRSAGRAAHRSRGRARGIALASGVAVLGLLLSACGDEEKPGEPESLSGTAQPASGDRDKFPQDEATGEEAPEDGAPAEGDEAADGESGGGEAAQGDGASGGQPDSAASDDGAGGNGDGSGSGTRCHTRDLSLEIGQNRPGAGNSHFALVVTNGSDENCLLYGYPGAAFVDGSGRQVGGDPEREEIPDMHPVALGPGESAWAGLSFANPNISGATTAVPAYLWVTPPDETDSLAMPWTQGEVPVSGDVPSVSPFVLGDGS</sequence>
<keyword evidence="4" id="KW-1185">Reference proteome</keyword>
<proteinExistence type="predicted"/>
<dbReference type="InterPro" id="IPR025326">
    <property type="entry name" value="DUF4232"/>
</dbReference>
<feature type="compositionally biased region" description="Low complexity" evidence="1">
    <location>
        <begin position="120"/>
        <end position="129"/>
    </location>
</feature>
<accession>A0A3A9YTK2</accession>
<comment type="caution">
    <text evidence="3">The sequence shown here is derived from an EMBL/GenBank/DDBJ whole genome shotgun (WGS) entry which is preliminary data.</text>
</comment>
<evidence type="ECO:0000313" key="3">
    <source>
        <dbReference type="EMBL" id="RKN39290.1"/>
    </source>
</evidence>
<dbReference type="RefSeq" id="WP_120682531.1">
    <property type="nucleotide sequence ID" value="NZ_RBAL01000014.1"/>
</dbReference>
<protein>
    <submittedName>
        <fullName evidence="3">DUF4232 domain-containing protein</fullName>
    </submittedName>
</protein>
<gene>
    <name evidence="3" type="ORF">D7294_22260</name>
</gene>
<evidence type="ECO:0000313" key="4">
    <source>
        <dbReference type="Proteomes" id="UP000272474"/>
    </source>
</evidence>
<dbReference type="Proteomes" id="UP000272474">
    <property type="component" value="Unassembled WGS sequence"/>
</dbReference>